<dbReference type="CDD" id="cd00038">
    <property type="entry name" value="CAP_ED"/>
    <property type="match status" value="1"/>
</dbReference>
<dbReference type="AlphaFoldDB" id="A0A017HVE6"/>
<dbReference type="InterPro" id="IPR036388">
    <property type="entry name" value="WH-like_DNA-bd_sf"/>
</dbReference>
<dbReference type="InterPro" id="IPR018490">
    <property type="entry name" value="cNMP-bd_dom_sf"/>
</dbReference>
<reference evidence="5 6" key="1">
    <citation type="submission" date="2013-02" db="EMBL/GenBank/DDBJ databases">
        <authorList>
            <person name="Fiebig A."/>
            <person name="Goeker M."/>
            <person name="Klenk H.-P.P."/>
        </authorList>
    </citation>
    <scope>NUCLEOTIDE SEQUENCE [LARGE SCALE GENOMIC DNA]</scope>
    <source>
        <strain evidence="5 6">DSM 19309</strain>
    </source>
</reference>
<protein>
    <submittedName>
        <fullName evidence="5">cAMP-binding protein</fullName>
    </submittedName>
</protein>
<dbReference type="SUPFAM" id="SSF51206">
    <property type="entry name" value="cAMP-binding domain-like"/>
    <property type="match status" value="1"/>
</dbReference>
<dbReference type="InterPro" id="IPR000595">
    <property type="entry name" value="cNMP-bd_dom"/>
</dbReference>
<dbReference type="InterPro" id="IPR036390">
    <property type="entry name" value="WH_DNA-bd_sf"/>
</dbReference>
<dbReference type="Pfam" id="PF00027">
    <property type="entry name" value="cNMP_binding"/>
    <property type="match status" value="1"/>
</dbReference>
<evidence type="ECO:0000313" key="6">
    <source>
        <dbReference type="Proteomes" id="UP000019666"/>
    </source>
</evidence>
<evidence type="ECO:0000313" key="5">
    <source>
        <dbReference type="EMBL" id="EYD77729.1"/>
    </source>
</evidence>
<dbReference type="RefSeq" id="WP_051521364.1">
    <property type="nucleotide sequence ID" value="NZ_KK088584.1"/>
</dbReference>
<dbReference type="PROSITE" id="PS51063">
    <property type="entry name" value="HTH_CRP_2"/>
    <property type="match status" value="1"/>
</dbReference>
<keyword evidence="6" id="KW-1185">Reference proteome</keyword>
<name>A0A017HVE6_9RHOB</name>
<dbReference type="GO" id="GO:0006355">
    <property type="term" value="P:regulation of DNA-templated transcription"/>
    <property type="evidence" value="ECO:0007669"/>
    <property type="project" value="InterPro"/>
</dbReference>
<proteinExistence type="predicted"/>
<sequence>MPPLHPLLLKLERALPLTPAERTALASVPIRVVEVEADEQVIRTGDRPSTSFMVLEGFLATSKLTPEGRRQIMTFHIPGDLPDLLSLHLEVLDSDIWTLSDCRLAYMEHADLWPLCQEFPRLTAYLWRITLVDASIFREWVLNVGQRPALPRIAHLLCEIMARMEVAGLAHDGSCPFPITQSVLAEATGLSIVHVNRTLQDLRAQGLLSVGRGRLTIHQRAALADLAGFHIEYLHLRTLAPGWASRTTT</sequence>
<dbReference type="InterPro" id="IPR014710">
    <property type="entry name" value="RmlC-like_jellyroll"/>
</dbReference>
<dbReference type="Gene3D" id="2.60.120.10">
    <property type="entry name" value="Jelly Rolls"/>
    <property type="match status" value="1"/>
</dbReference>
<dbReference type="GO" id="GO:0003677">
    <property type="term" value="F:DNA binding"/>
    <property type="evidence" value="ECO:0007669"/>
    <property type="project" value="UniProtKB-KW"/>
</dbReference>
<evidence type="ECO:0000256" key="3">
    <source>
        <dbReference type="ARBA" id="ARBA00023163"/>
    </source>
</evidence>
<dbReference type="SMART" id="SM00419">
    <property type="entry name" value="HTH_CRP"/>
    <property type="match status" value="1"/>
</dbReference>
<keyword evidence="1" id="KW-0805">Transcription regulation</keyword>
<dbReference type="PATRIC" id="fig|442562.3.peg.684"/>
<gene>
    <name evidence="5" type="ORF">Rumeso_00687</name>
</gene>
<dbReference type="HOGENOM" id="CLU_075053_0_0_5"/>
<dbReference type="InterPro" id="IPR012318">
    <property type="entry name" value="HTH_CRP"/>
</dbReference>
<evidence type="ECO:0000256" key="1">
    <source>
        <dbReference type="ARBA" id="ARBA00023015"/>
    </source>
</evidence>
<feature type="domain" description="HTH crp-type" evidence="4">
    <location>
        <begin position="147"/>
        <end position="221"/>
    </location>
</feature>
<organism evidence="5 6">
    <name type="scientific">Rubellimicrobium mesophilum DSM 19309</name>
    <dbReference type="NCBI Taxonomy" id="442562"/>
    <lineage>
        <taxon>Bacteria</taxon>
        <taxon>Pseudomonadati</taxon>
        <taxon>Pseudomonadota</taxon>
        <taxon>Alphaproteobacteria</taxon>
        <taxon>Rhodobacterales</taxon>
        <taxon>Roseobacteraceae</taxon>
        <taxon>Rubellimicrobium</taxon>
    </lineage>
</organism>
<dbReference type="EMBL" id="AOSK01000023">
    <property type="protein sequence ID" value="EYD77729.1"/>
    <property type="molecule type" value="Genomic_DNA"/>
</dbReference>
<evidence type="ECO:0000259" key="4">
    <source>
        <dbReference type="PROSITE" id="PS51063"/>
    </source>
</evidence>
<keyword evidence="3" id="KW-0804">Transcription</keyword>
<dbReference type="SUPFAM" id="SSF46785">
    <property type="entry name" value="Winged helix' DNA-binding domain"/>
    <property type="match status" value="1"/>
</dbReference>
<accession>A0A017HVE6</accession>
<dbReference type="Gene3D" id="1.10.10.10">
    <property type="entry name" value="Winged helix-like DNA-binding domain superfamily/Winged helix DNA-binding domain"/>
    <property type="match status" value="1"/>
</dbReference>
<dbReference type="Pfam" id="PF13545">
    <property type="entry name" value="HTH_Crp_2"/>
    <property type="match status" value="1"/>
</dbReference>
<comment type="caution">
    <text evidence="5">The sequence shown here is derived from an EMBL/GenBank/DDBJ whole genome shotgun (WGS) entry which is preliminary data.</text>
</comment>
<dbReference type="STRING" id="442562.Rumeso_00687"/>
<dbReference type="Proteomes" id="UP000019666">
    <property type="component" value="Unassembled WGS sequence"/>
</dbReference>
<evidence type="ECO:0000256" key="2">
    <source>
        <dbReference type="ARBA" id="ARBA00023125"/>
    </source>
</evidence>
<keyword evidence="2" id="KW-0238">DNA-binding</keyword>